<comment type="caution">
    <text evidence="2">The sequence shown here is derived from an EMBL/GenBank/DDBJ whole genome shotgun (WGS) entry which is preliminary data.</text>
</comment>
<evidence type="ECO:0000313" key="2">
    <source>
        <dbReference type="EMBL" id="KAF4614529.1"/>
    </source>
</evidence>
<feature type="transmembrane region" description="Helical" evidence="1">
    <location>
        <begin position="60"/>
        <end position="91"/>
    </location>
</feature>
<feature type="transmembrane region" description="Helical" evidence="1">
    <location>
        <begin position="263"/>
        <end position="282"/>
    </location>
</feature>
<keyword evidence="1" id="KW-0812">Transmembrane</keyword>
<dbReference type="Proteomes" id="UP000521872">
    <property type="component" value="Unassembled WGS sequence"/>
</dbReference>
<reference evidence="2 3" key="1">
    <citation type="submission" date="2019-12" db="EMBL/GenBank/DDBJ databases">
        <authorList>
            <person name="Floudas D."/>
            <person name="Bentzer J."/>
            <person name="Ahren D."/>
            <person name="Johansson T."/>
            <person name="Persson P."/>
            <person name="Tunlid A."/>
        </authorList>
    </citation>
    <scope>NUCLEOTIDE SEQUENCE [LARGE SCALE GENOMIC DNA]</scope>
    <source>
        <strain evidence="2 3">CBS 102.39</strain>
    </source>
</reference>
<keyword evidence="3" id="KW-1185">Reference proteome</keyword>
<sequence length="345" mass="38222">MSSDNTTVLIPDNQWVDAVNLVSSTTVASTAYGIMFTLYLICCYFLSVQMDHRQERRRSIFLISYITVMFALGTIYVATTTQATMISYVYFANFPGGPSNYNNIVLFAAPEGIANTISYVLANWMADAMLLWRLFVLFYGVGFSFYTGLAVFFPILIYIGSLAMGFMFIIQNSLPNGSLWASGEVSFALPYFVLSVSMSIIATALMLWRILSISNFVLKAGLRTRKNSIYGRVSAILVESCALYAVFSLIFIVLFAINHPIQFVFLSALANVQIIAPLLIIFRVSQGKAWTRSTTQGALTDLDFHTPKSGTTHVIQGSADEASFKMNKMQSVDRSTTLLPDNDSV</sequence>
<keyword evidence="1" id="KW-0472">Membrane</keyword>
<dbReference type="EMBL" id="JAACJL010000044">
    <property type="protein sequence ID" value="KAF4614529.1"/>
    <property type="molecule type" value="Genomic_DNA"/>
</dbReference>
<dbReference type="AlphaFoldDB" id="A0A8H4QPB5"/>
<name>A0A8H4QPB5_9AGAR</name>
<feature type="transmembrane region" description="Helical" evidence="1">
    <location>
        <begin position="136"/>
        <end position="169"/>
    </location>
</feature>
<organism evidence="2 3">
    <name type="scientific">Agrocybe pediades</name>
    <dbReference type="NCBI Taxonomy" id="84607"/>
    <lineage>
        <taxon>Eukaryota</taxon>
        <taxon>Fungi</taxon>
        <taxon>Dikarya</taxon>
        <taxon>Basidiomycota</taxon>
        <taxon>Agaricomycotina</taxon>
        <taxon>Agaricomycetes</taxon>
        <taxon>Agaricomycetidae</taxon>
        <taxon>Agaricales</taxon>
        <taxon>Agaricineae</taxon>
        <taxon>Strophariaceae</taxon>
        <taxon>Agrocybe</taxon>
    </lineage>
</organism>
<evidence type="ECO:0000256" key="1">
    <source>
        <dbReference type="SAM" id="Phobius"/>
    </source>
</evidence>
<evidence type="ECO:0000313" key="3">
    <source>
        <dbReference type="Proteomes" id="UP000521872"/>
    </source>
</evidence>
<feature type="transmembrane region" description="Helical" evidence="1">
    <location>
        <begin position="229"/>
        <end position="257"/>
    </location>
</feature>
<protein>
    <submittedName>
        <fullName evidence="2">Uncharacterized protein</fullName>
    </submittedName>
</protein>
<accession>A0A8H4QPB5</accession>
<keyword evidence="1" id="KW-1133">Transmembrane helix</keyword>
<proteinExistence type="predicted"/>
<gene>
    <name evidence="2" type="ORF">D9613_002458</name>
</gene>
<feature type="transmembrane region" description="Helical" evidence="1">
    <location>
        <begin position="189"/>
        <end position="208"/>
    </location>
</feature>
<feature type="transmembrane region" description="Helical" evidence="1">
    <location>
        <begin position="30"/>
        <end position="48"/>
    </location>
</feature>